<dbReference type="EMBL" id="SOCP01000011">
    <property type="protein sequence ID" value="TDV46339.1"/>
    <property type="molecule type" value="Genomic_DNA"/>
</dbReference>
<evidence type="ECO:0000313" key="1">
    <source>
        <dbReference type="EMBL" id="TDV46339.1"/>
    </source>
</evidence>
<keyword evidence="2" id="KW-1185">Reference proteome</keyword>
<protein>
    <submittedName>
        <fullName evidence="1">Uncharacterized protein</fullName>
    </submittedName>
</protein>
<evidence type="ECO:0000313" key="2">
    <source>
        <dbReference type="Proteomes" id="UP000294927"/>
    </source>
</evidence>
<gene>
    <name evidence="1" type="ORF">CLV71_111298</name>
</gene>
<dbReference type="AlphaFoldDB" id="A0A4R7VBN2"/>
<name>A0A4R7VBN2_9PSEU</name>
<accession>A0A4R7VBN2</accession>
<dbReference type="Proteomes" id="UP000294927">
    <property type="component" value="Unassembled WGS sequence"/>
</dbReference>
<comment type="caution">
    <text evidence="1">The sequence shown here is derived from an EMBL/GenBank/DDBJ whole genome shotgun (WGS) entry which is preliminary data.</text>
</comment>
<dbReference type="RefSeq" id="WP_133905977.1">
    <property type="nucleotide sequence ID" value="NZ_SOCP01000011.1"/>
</dbReference>
<sequence>MIARLDAASGQCEAGDALVGRVCATVTVPARTRDELSGPITGMTRSLTVSAETMAALASRLDGLREGLVEGRGEVHPEIGPPGQGHP</sequence>
<reference evidence="1 2" key="1">
    <citation type="submission" date="2019-03" db="EMBL/GenBank/DDBJ databases">
        <title>Genomic Encyclopedia of Archaeal and Bacterial Type Strains, Phase II (KMG-II): from individual species to whole genera.</title>
        <authorList>
            <person name="Goeker M."/>
        </authorList>
    </citation>
    <scope>NUCLEOTIDE SEQUENCE [LARGE SCALE GENOMIC DNA]</scope>
    <source>
        <strain evidence="1 2">DSM 45499</strain>
    </source>
</reference>
<organism evidence="1 2">
    <name type="scientific">Actinophytocola oryzae</name>
    <dbReference type="NCBI Taxonomy" id="502181"/>
    <lineage>
        <taxon>Bacteria</taxon>
        <taxon>Bacillati</taxon>
        <taxon>Actinomycetota</taxon>
        <taxon>Actinomycetes</taxon>
        <taxon>Pseudonocardiales</taxon>
        <taxon>Pseudonocardiaceae</taxon>
    </lineage>
</organism>
<proteinExistence type="predicted"/>